<evidence type="ECO:0000313" key="6">
    <source>
        <dbReference type="Proteomes" id="UP000237968"/>
    </source>
</evidence>
<dbReference type="Gene3D" id="3.40.50.300">
    <property type="entry name" value="P-loop containing nucleotide triphosphate hydrolases"/>
    <property type="match status" value="1"/>
</dbReference>
<evidence type="ECO:0000256" key="1">
    <source>
        <dbReference type="ARBA" id="ARBA00022448"/>
    </source>
</evidence>
<dbReference type="PANTHER" id="PTHR43023:SF6">
    <property type="entry name" value="INTERMEMBRANE PHOSPHOLIPID TRANSPORT SYSTEM ATP-BINDING PROTEIN MLAF"/>
    <property type="match status" value="1"/>
</dbReference>
<name>A0A2S9XI84_9BACT</name>
<dbReference type="SMART" id="SM00382">
    <property type="entry name" value="AAA"/>
    <property type="match status" value="1"/>
</dbReference>
<dbReference type="GO" id="GO:0016887">
    <property type="term" value="F:ATP hydrolysis activity"/>
    <property type="evidence" value="ECO:0007669"/>
    <property type="project" value="InterPro"/>
</dbReference>
<dbReference type="InterPro" id="IPR017871">
    <property type="entry name" value="ABC_transporter-like_CS"/>
</dbReference>
<accession>A0A2S9XI84</accession>
<keyword evidence="2" id="KW-0547">Nucleotide-binding</keyword>
<dbReference type="InterPro" id="IPR003439">
    <property type="entry name" value="ABC_transporter-like_ATP-bd"/>
</dbReference>
<evidence type="ECO:0000313" key="5">
    <source>
        <dbReference type="EMBL" id="PRP92391.1"/>
    </source>
</evidence>
<keyword evidence="5" id="KW-0378">Hydrolase</keyword>
<protein>
    <submittedName>
        <fullName evidence="5">Putative phospholipid import ATP-binding protein MlaF</fullName>
        <ecNumber evidence="5">3.6.3.-</ecNumber>
    </submittedName>
</protein>
<dbReference type="PROSITE" id="PS50893">
    <property type="entry name" value="ABC_TRANSPORTER_2"/>
    <property type="match status" value="1"/>
</dbReference>
<keyword evidence="6" id="KW-1185">Reference proteome</keyword>
<dbReference type="PANTHER" id="PTHR43023">
    <property type="entry name" value="PROTEIN TRIGALACTOSYLDIACYLGLYCEROL 3, CHLOROPLASTIC"/>
    <property type="match status" value="1"/>
</dbReference>
<dbReference type="EMBL" id="PVNK01000213">
    <property type="protein sequence ID" value="PRP92391.1"/>
    <property type="molecule type" value="Genomic_DNA"/>
</dbReference>
<dbReference type="EC" id="3.6.3.-" evidence="5"/>
<dbReference type="GO" id="GO:0005524">
    <property type="term" value="F:ATP binding"/>
    <property type="evidence" value="ECO:0007669"/>
    <property type="project" value="UniProtKB-KW"/>
</dbReference>
<feature type="domain" description="ABC transporter" evidence="4">
    <location>
        <begin position="13"/>
        <end position="255"/>
    </location>
</feature>
<dbReference type="RefSeq" id="WP_106394214.1">
    <property type="nucleotide sequence ID" value="NZ_PVNK01000213.1"/>
</dbReference>
<dbReference type="OrthoDB" id="9809450at2"/>
<evidence type="ECO:0000256" key="3">
    <source>
        <dbReference type="ARBA" id="ARBA00022840"/>
    </source>
</evidence>
<sequence length="265" mass="28630">MGEKVIPADVPAVVLDGVSKSFGTNTVLDGVSLTIDRGSIAVMLGPSGTGKSVLLRCLVGLLKPDKGRVLVFGEDVAALDEKKARDRKKLFALRRRFGMLFQDGALFDDMTVFDNVAFPMRLHTDMSEAAIREKVSDRLARVGVAHAEQKFPAELSGGMRKRVAFARAIAIDPDIVLCDEPSSGLDPVMSATLDELILELHRTLGMTFIIISHDTAEARKVADTIGMLANGKLVTFGPAQQVFAENHPALEQFFTRATVGPIKVV</sequence>
<dbReference type="CDD" id="cd03261">
    <property type="entry name" value="ABC_Org_Solvent_Resistant"/>
    <property type="match status" value="1"/>
</dbReference>
<keyword evidence="1" id="KW-0813">Transport</keyword>
<evidence type="ECO:0000256" key="2">
    <source>
        <dbReference type="ARBA" id="ARBA00022741"/>
    </source>
</evidence>
<reference evidence="5 6" key="1">
    <citation type="submission" date="2018-03" db="EMBL/GenBank/DDBJ databases">
        <title>Draft Genome Sequences of the Obligatory Marine Myxobacteria Enhygromyxa salina SWB005.</title>
        <authorList>
            <person name="Poehlein A."/>
            <person name="Moghaddam J.A."/>
            <person name="Harms H."/>
            <person name="Alanjari M."/>
            <person name="Koenig G.M."/>
            <person name="Daniel R."/>
            <person name="Schaeberle T.F."/>
        </authorList>
    </citation>
    <scope>NUCLEOTIDE SEQUENCE [LARGE SCALE GENOMIC DNA]</scope>
    <source>
        <strain evidence="5 6">SWB005</strain>
    </source>
</reference>
<dbReference type="InterPro" id="IPR003593">
    <property type="entry name" value="AAA+_ATPase"/>
</dbReference>
<keyword evidence="3 5" id="KW-0067">ATP-binding</keyword>
<dbReference type="Proteomes" id="UP000237968">
    <property type="component" value="Unassembled WGS sequence"/>
</dbReference>
<proteinExistence type="predicted"/>
<dbReference type="InterPro" id="IPR027417">
    <property type="entry name" value="P-loop_NTPase"/>
</dbReference>
<dbReference type="SUPFAM" id="SSF52540">
    <property type="entry name" value="P-loop containing nucleoside triphosphate hydrolases"/>
    <property type="match status" value="1"/>
</dbReference>
<comment type="caution">
    <text evidence="5">The sequence shown here is derived from an EMBL/GenBank/DDBJ whole genome shotgun (WGS) entry which is preliminary data.</text>
</comment>
<organism evidence="5 6">
    <name type="scientific">Enhygromyxa salina</name>
    <dbReference type="NCBI Taxonomy" id="215803"/>
    <lineage>
        <taxon>Bacteria</taxon>
        <taxon>Pseudomonadati</taxon>
        <taxon>Myxococcota</taxon>
        <taxon>Polyangia</taxon>
        <taxon>Nannocystales</taxon>
        <taxon>Nannocystaceae</taxon>
        <taxon>Enhygromyxa</taxon>
    </lineage>
</organism>
<dbReference type="Pfam" id="PF00005">
    <property type="entry name" value="ABC_tran"/>
    <property type="match status" value="1"/>
</dbReference>
<dbReference type="AlphaFoldDB" id="A0A2S9XI84"/>
<gene>
    <name evidence="5" type="primary">mlaF_2</name>
    <name evidence="5" type="ORF">ENSA5_49610</name>
</gene>
<evidence type="ECO:0000259" key="4">
    <source>
        <dbReference type="PROSITE" id="PS50893"/>
    </source>
</evidence>
<dbReference type="PROSITE" id="PS00211">
    <property type="entry name" value="ABC_TRANSPORTER_1"/>
    <property type="match status" value="1"/>
</dbReference>